<organism evidence="3 4">
    <name type="scientific">Microbacterium elymi</name>
    <dbReference type="NCBI Taxonomy" id="2909587"/>
    <lineage>
        <taxon>Bacteria</taxon>
        <taxon>Bacillati</taxon>
        <taxon>Actinomycetota</taxon>
        <taxon>Actinomycetes</taxon>
        <taxon>Micrococcales</taxon>
        <taxon>Microbacteriaceae</taxon>
        <taxon>Microbacterium</taxon>
    </lineage>
</organism>
<dbReference type="Pfam" id="PF13407">
    <property type="entry name" value="Peripla_BP_4"/>
    <property type="match status" value="1"/>
</dbReference>
<keyword evidence="4" id="KW-1185">Reference proteome</keyword>
<dbReference type="InterPro" id="IPR028082">
    <property type="entry name" value="Peripla_BP_I"/>
</dbReference>
<reference evidence="3" key="1">
    <citation type="submission" date="2022-01" db="EMBL/GenBank/DDBJ databases">
        <title>Microbacterium eymi and Microbacterium rhizovicinus sp. nov., isolated from the rhizospheric soil of Elymus tsukushiensis, a plant native to the Dokdo Islands, Republic of Korea.</title>
        <authorList>
            <person name="Hwang Y.J."/>
        </authorList>
    </citation>
    <scope>NUCLEOTIDE SEQUENCE</scope>
    <source>
        <strain evidence="3">KUDC0405</strain>
    </source>
</reference>
<dbReference type="EMBL" id="CP091139">
    <property type="protein sequence ID" value="UUT35044.1"/>
    <property type="molecule type" value="Genomic_DNA"/>
</dbReference>
<gene>
    <name evidence="3" type="ORF">L2X98_32555</name>
</gene>
<dbReference type="RefSeq" id="WP_259611589.1">
    <property type="nucleotide sequence ID" value="NZ_CP091139.2"/>
</dbReference>
<dbReference type="Proteomes" id="UP001054811">
    <property type="component" value="Chromosome"/>
</dbReference>
<evidence type="ECO:0000256" key="1">
    <source>
        <dbReference type="ARBA" id="ARBA00004196"/>
    </source>
</evidence>
<dbReference type="SUPFAM" id="SSF53822">
    <property type="entry name" value="Periplasmic binding protein-like I"/>
    <property type="match status" value="1"/>
</dbReference>
<feature type="domain" description="Periplasmic binding protein" evidence="2">
    <location>
        <begin position="24"/>
        <end position="278"/>
    </location>
</feature>
<dbReference type="InterPro" id="IPR025997">
    <property type="entry name" value="SBP_2_dom"/>
</dbReference>
<evidence type="ECO:0000313" key="4">
    <source>
        <dbReference type="Proteomes" id="UP001054811"/>
    </source>
</evidence>
<dbReference type="PANTHER" id="PTHR30036:SF8">
    <property type="entry name" value="ABC-TYPE SUGAR TRANSPORT SYSTEM PERIPLASMIC COMPONENT-LIKE PROTEIN"/>
    <property type="match status" value="1"/>
</dbReference>
<proteinExistence type="predicted"/>
<name>A0ABY5NIN8_9MICO</name>
<sequence length="322" mass="33307">MLLAGCAAGSGSDDGSKGGDASVTFIPKSLGNKYFEASDKGAAAGAKELGLGFKEEGPTATGSADQVPFIQTAIQTGQKAIAIAANDPAAVCNDLSQAQSQGVKIVAYDTDTDCRDVFVNQATVDGIAEGLVKLTADHLGEAGGTIAILSGGANAANLNAWVDAIKALLKKDHPNITVAKVAYGDDQDQKSYQEAQGLMQSIPDLKAIIAPDTVAVKEAAHYLADTKEFQGKVWVTGLGLPSEMAEYVTSGIVEQFGLWNPEDLGYLAAYAADALVKGDITGAEGDKFKAGKLGEYTVGKDGEIVLGPMFVFNKDNVGDFSF</sequence>
<comment type="subcellular location">
    <subcellularLocation>
        <location evidence="1">Cell envelope</location>
    </subcellularLocation>
</comment>
<evidence type="ECO:0000313" key="3">
    <source>
        <dbReference type="EMBL" id="UUT35044.1"/>
    </source>
</evidence>
<evidence type="ECO:0000259" key="2">
    <source>
        <dbReference type="Pfam" id="PF13407"/>
    </source>
</evidence>
<accession>A0ABY5NIN8</accession>
<dbReference type="InterPro" id="IPR050555">
    <property type="entry name" value="Bact_Solute-Bind_Prot2"/>
</dbReference>
<dbReference type="CDD" id="cd20000">
    <property type="entry name" value="PBP1_ABC_rhamnose"/>
    <property type="match status" value="1"/>
</dbReference>
<protein>
    <submittedName>
        <fullName evidence="3">Rhamnose ABC transporter substrate-binding protein</fullName>
    </submittedName>
</protein>
<dbReference type="PANTHER" id="PTHR30036">
    <property type="entry name" value="D-XYLOSE-BINDING PERIPLASMIC PROTEIN"/>
    <property type="match status" value="1"/>
</dbReference>
<dbReference type="Gene3D" id="3.40.50.2300">
    <property type="match status" value="2"/>
</dbReference>